<feature type="modified residue" description="4-aspartylphosphate" evidence="7">
    <location>
        <position position="1188"/>
    </location>
</feature>
<dbReference type="EC" id="2.7.13.3" evidence="2"/>
<proteinExistence type="predicted"/>
<dbReference type="InterPro" id="IPR001611">
    <property type="entry name" value="Leu-rich_rpt"/>
</dbReference>
<dbReference type="Pfam" id="PF12833">
    <property type="entry name" value="HTH_18"/>
    <property type="match status" value="1"/>
</dbReference>
<evidence type="ECO:0000313" key="12">
    <source>
        <dbReference type="Proteomes" id="UP000634134"/>
    </source>
</evidence>
<dbReference type="InterPro" id="IPR011110">
    <property type="entry name" value="Reg_prop"/>
</dbReference>
<comment type="catalytic activity">
    <reaction evidence="1">
        <text>ATP + protein L-histidine = ADP + protein N-phospho-L-histidine.</text>
        <dbReference type="EC" id="2.7.13.3"/>
    </reaction>
</comment>
<evidence type="ECO:0000256" key="5">
    <source>
        <dbReference type="ARBA" id="ARBA00023125"/>
    </source>
</evidence>
<dbReference type="InterPro" id="IPR003594">
    <property type="entry name" value="HATPase_dom"/>
</dbReference>
<keyword evidence="4" id="KW-0805">Transcription regulation</keyword>
<evidence type="ECO:0000256" key="4">
    <source>
        <dbReference type="ARBA" id="ARBA00023015"/>
    </source>
</evidence>
<dbReference type="PROSITE" id="PS51450">
    <property type="entry name" value="LRR"/>
    <property type="match status" value="1"/>
</dbReference>
<sequence>MINRKWNVQNRFPGTLIVITFFLLTFSSPCLLHGQGVGRVTRYSIQNGLSFGVVNSIAQDDKGFLWFATGDGLNRFDGYSFKVFKHNPEDKSSISGNYVKSIFKDRDGVIWASSRSGLNEFVASKENFVRHIPSLQKHGSADDVTDISQAKNGDLWLSLNGSGFASFHRSSKVFKYHDQKTLPGLMTNSVLSVLEDSKGLLWLGTRDTGIEVFEIDKNRTLKKSGIDISALPKARINKIYEDHAHNIWIASSKGLFLFKRDNKKFYTLRVSTFHNSNIYLSLVENQENKLLVGVQDGGVYSLDLEAAKNLDPENFSFEQVTNTRNQGITQRSVQSLYMDKDHNIWLGTYGEGVYLIGSIPEKFRLFEKKIIDSRAETYLRYYGMCLDNEGNLWLGTDGDGIYKTRSSGQVIKHYSADGKQGSIKDGAIISAYKDSGGILWFGTYSKGLFQYDPATDSFIQFANDPKNPESIPCNDVRVIFEDSKKTLWVGTNGGGLTRFDREKSVFTQFIPSNSSINSNDIRAITEDEKGNLWIGTYGGGLNYLDTKTIRFTQFFNNSRQGFHISNRIVFSLYLDDRGRLLIGSEGNGLLLYDTKKKTLRLYSEKNGLASNVINSIQPESTNSIWVSTNRGLSRINLSNNKIENFDRSSGLQSGQFNPGSVLYNPKEGYICFGGTEGWNLFYPKQILTSKYKPTVLITGIQLFGKKVEIGSRQNGKVILSEPISNKTKITLEPHQSVFSIQYAALNYAYPEKSQFAYKLEGLDKDWNFVQNERTATYRYLPAGDYVFKVKSANQDGVWFEDYSSIYISILPPWYQTWWAYFLYLTAAGLLIYYYQRYKTRQAQLKYEVQLAHFETQKEKELNERKISYFTNISHEFRTPLTLIINPVRELLKNESNKDSANLNIIHRNAKRLLSLVDQLLLFRKAEQMQDELNLGIHNLPALISDVFQCFLHQAEQKNIRYEFVCENEDMVITADIEKLEIALFNLISNAIKFTPENGNVKVSLSETEEQIQILVQDSGIGIPSDAGEKIFSLFHQYPDKRAISKGGFGIGLFLAKTFVQNHFGALTYQSSPSEGTAFKIQLPKQHPQLKISKVQSNHLAHLSVFLEELTEPGNLVSDETESETEQTRPVLEHLNAKKPTMVIVDDDEEMLRYLAGLFQEKYKLIQAESGEQGLQLVKKHAPDIVISDVMMGGMSGVEMCLKMKQDLAVSHIPVVLLTASSSPESRLKGIEGGADDYISKPFDKDLLVAKVASVLKNRNDLQKYFYNEITLQSGDFKISPEYKEFLQRCIAIVESHITNPDFNIKILASEIGMSHSTLYNRIKSISGQSTNGFIRFIRLRRAAEILISTDTTIMETADLVGINDIKYFRQQFTHLFGMKPSEYIKKYRKPFHQKHSINKDIFKPK</sequence>
<dbReference type="Gene3D" id="3.30.565.10">
    <property type="entry name" value="Histidine kinase-like ATPase, C-terminal domain"/>
    <property type="match status" value="1"/>
</dbReference>
<dbReference type="Gene3D" id="3.40.50.2300">
    <property type="match status" value="1"/>
</dbReference>
<dbReference type="InterPro" id="IPR004358">
    <property type="entry name" value="Sig_transdc_His_kin-like_C"/>
</dbReference>
<dbReference type="InterPro" id="IPR011123">
    <property type="entry name" value="Y_Y_Y"/>
</dbReference>
<comment type="caution">
    <text evidence="11">The sequence shown here is derived from an EMBL/GenBank/DDBJ whole genome shotgun (WGS) entry which is preliminary data.</text>
</comment>
<dbReference type="InterPro" id="IPR036097">
    <property type="entry name" value="HisK_dim/P_sf"/>
</dbReference>
<dbReference type="PROSITE" id="PS00041">
    <property type="entry name" value="HTH_ARAC_FAMILY_1"/>
    <property type="match status" value="1"/>
</dbReference>
<dbReference type="Proteomes" id="UP000634134">
    <property type="component" value="Unassembled WGS sequence"/>
</dbReference>
<organism evidence="11 12">
    <name type="scientific">Dyadobacter subterraneus</name>
    <dbReference type="NCBI Taxonomy" id="2773304"/>
    <lineage>
        <taxon>Bacteria</taxon>
        <taxon>Pseudomonadati</taxon>
        <taxon>Bacteroidota</taxon>
        <taxon>Cytophagia</taxon>
        <taxon>Cytophagales</taxon>
        <taxon>Spirosomataceae</taxon>
        <taxon>Dyadobacter</taxon>
    </lineage>
</organism>
<gene>
    <name evidence="11" type="ORF">IEE83_12365</name>
</gene>
<dbReference type="EMBL" id="JACYGY010000001">
    <property type="protein sequence ID" value="MBE9462679.1"/>
    <property type="molecule type" value="Genomic_DNA"/>
</dbReference>
<dbReference type="Pfam" id="PF00512">
    <property type="entry name" value="HisKA"/>
    <property type="match status" value="1"/>
</dbReference>
<dbReference type="PROSITE" id="PS50109">
    <property type="entry name" value="HIS_KIN"/>
    <property type="match status" value="1"/>
</dbReference>
<dbReference type="SUPFAM" id="SSF52172">
    <property type="entry name" value="CheY-like"/>
    <property type="match status" value="1"/>
</dbReference>
<dbReference type="SMART" id="SM00448">
    <property type="entry name" value="REC"/>
    <property type="match status" value="1"/>
</dbReference>
<dbReference type="CDD" id="cd00075">
    <property type="entry name" value="HATPase"/>
    <property type="match status" value="1"/>
</dbReference>
<dbReference type="PANTHER" id="PTHR43547:SF2">
    <property type="entry name" value="HYBRID SIGNAL TRANSDUCTION HISTIDINE KINASE C"/>
    <property type="match status" value="1"/>
</dbReference>
<dbReference type="CDD" id="cd00082">
    <property type="entry name" value="HisKA"/>
    <property type="match status" value="1"/>
</dbReference>
<dbReference type="PROSITE" id="PS50110">
    <property type="entry name" value="RESPONSE_REGULATORY"/>
    <property type="match status" value="1"/>
</dbReference>
<reference evidence="12" key="1">
    <citation type="submission" date="2023-07" db="EMBL/GenBank/DDBJ databases">
        <title>Dyadobacter sp. nov 'subterranea' isolated from contaminted grondwater.</title>
        <authorList>
            <person name="Szabo I."/>
            <person name="Al-Omari J."/>
            <person name="Szerdahelyi S.G."/>
            <person name="Rado J."/>
        </authorList>
    </citation>
    <scope>NUCLEOTIDE SEQUENCE [LARGE SCALE GENOMIC DNA]</scope>
    <source>
        <strain evidence="12">UP-52</strain>
    </source>
</reference>
<dbReference type="Gene3D" id="1.10.10.60">
    <property type="entry name" value="Homeodomain-like"/>
    <property type="match status" value="1"/>
</dbReference>
<dbReference type="InterPro" id="IPR013783">
    <property type="entry name" value="Ig-like_fold"/>
</dbReference>
<keyword evidence="12" id="KW-1185">Reference proteome</keyword>
<dbReference type="SMART" id="SM00342">
    <property type="entry name" value="HTH_ARAC"/>
    <property type="match status" value="1"/>
</dbReference>
<dbReference type="SUPFAM" id="SSF46689">
    <property type="entry name" value="Homeodomain-like"/>
    <property type="match status" value="1"/>
</dbReference>
<dbReference type="InterPro" id="IPR015943">
    <property type="entry name" value="WD40/YVTN_repeat-like_dom_sf"/>
</dbReference>
<dbReference type="Pfam" id="PF02518">
    <property type="entry name" value="HATPase_c"/>
    <property type="match status" value="1"/>
</dbReference>
<dbReference type="InterPro" id="IPR011006">
    <property type="entry name" value="CheY-like_superfamily"/>
</dbReference>
<evidence type="ECO:0000259" key="9">
    <source>
        <dbReference type="PROSITE" id="PS50109"/>
    </source>
</evidence>
<accession>A0ABR9WEQ2</accession>
<dbReference type="Pfam" id="PF00072">
    <property type="entry name" value="Response_reg"/>
    <property type="match status" value="1"/>
</dbReference>
<dbReference type="Gene3D" id="2.130.10.10">
    <property type="entry name" value="YVTN repeat-like/Quinoprotein amine dehydrogenase"/>
    <property type="match status" value="3"/>
</dbReference>
<evidence type="ECO:0000313" key="11">
    <source>
        <dbReference type="EMBL" id="MBE9462679.1"/>
    </source>
</evidence>
<dbReference type="SUPFAM" id="SSF47384">
    <property type="entry name" value="Homodimeric domain of signal transducing histidine kinase"/>
    <property type="match status" value="1"/>
</dbReference>
<feature type="domain" description="Histidine kinase" evidence="9">
    <location>
        <begin position="871"/>
        <end position="1086"/>
    </location>
</feature>
<dbReference type="SUPFAM" id="SSF55874">
    <property type="entry name" value="ATPase domain of HSP90 chaperone/DNA topoisomerase II/histidine kinase"/>
    <property type="match status" value="1"/>
</dbReference>
<keyword evidence="3 7" id="KW-0597">Phosphoprotein</keyword>
<dbReference type="SUPFAM" id="SSF63829">
    <property type="entry name" value="Calcium-dependent phosphotriesterase"/>
    <property type="match status" value="3"/>
</dbReference>
<evidence type="ECO:0000256" key="6">
    <source>
        <dbReference type="ARBA" id="ARBA00023163"/>
    </source>
</evidence>
<dbReference type="SMART" id="SM00387">
    <property type="entry name" value="HATPase_c"/>
    <property type="match status" value="1"/>
</dbReference>
<evidence type="ECO:0000256" key="2">
    <source>
        <dbReference type="ARBA" id="ARBA00012438"/>
    </source>
</evidence>
<evidence type="ECO:0000256" key="7">
    <source>
        <dbReference type="PROSITE-ProRule" id="PRU00169"/>
    </source>
</evidence>
<feature type="domain" description="HTH araC/xylS-type" evidence="8">
    <location>
        <begin position="1287"/>
        <end position="1386"/>
    </location>
</feature>
<dbReference type="Gene3D" id="2.60.40.10">
    <property type="entry name" value="Immunoglobulins"/>
    <property type="match status" value="1"/>
</dbReference>
<evidence type="ECO:0000259" key="8">
    <source>
        <dbReference type="PROSITE" id="PS01124"/>
    </source>
</evidence>
<evidence type="ECO:0000259" key="10">
    <source>
        <dbReference type="PROSITE" id="PS50110"/>
    </source>
</evidence>
<dbReference type="SMART" id="SM00388">
    <property type="entry name" value="HisKA"/>
    <property type="match status" value="1"/>
</dbReference>
<dbReference type="Pfam" id="PF07494">
    <property type="entry name" value="Reg_prop"/>
    <property type="match status" value="7"/>
</dbReference>
<dbReference type="RefSeq" id="WP_194120866.1">
    <property type="nucleotide sequence ID" value="NZ_JACYGY010000001.1"/>
</dbReference>
<protein>
    <recommendedName>
        <fullName evidence="2">histidine kinase</fullName>
        <ecNumber evidence="2">2.7.13.3</ecNumber>
    </recommendedName>
</protein>
<dbReference type="Pfam" id="PF07495">
    <property type="entry name" value="Y_Y_Y"/>
    <property type="match status" value="1"/>
</dbReference>
<keyword evidence="5" id="KW-0238">DNA-binding</keyword>
<dbReference type="InterPro" id="IPR005467">
    <property type="entry name" value="His_kinase_dom"/>
</dbReference>
<keyword evidence="6" id="KW-0804">Transcription</keyword>
<feature type="domain" description="Response regulatory" evidence="10">
    <location>
        <begin position="1140"/>
        <end position="1255"/>
    </location>
</feature>
<name>A0ABR9WEQ2_9BACT</name>
<evidence type="ECO:0000256" key="1">
    <source>
        <dbReference type="ARBA" id="ARBA00000085"/>
    </source>
</evidence>
<dbReference type="Gene3D" id="1.10.287.130">
    <property type="match status" value="1"/>
</dbReference>
<dbReference type="PRINTS" id="PR00344">
    <property type="entry name" value="BCTRLSENSOR"/>
</dbReference>
<dbReference type="InterPro" id="IPR009057">
    <property type="entry name" value="Homeodomain-like_sf"/>
</dbReference>
<evidence type="ECO:0000256" key="3">
    <source>
        <dbReference type="ARBA" id="ARBA00022553"/>
    </source>
</evidence>
<dbReference type="PANTHER" id="PTHR43547">
    <property type="entry name" value="TWO-COMPONENT HISTIDINE KINASE"/>
    <property type="match status" value="1"/>
</dbReference>
<dbReference type="PROSITE" id="PS01124">
    <property type="entry name" value="HTH_ARAC_FAMILY_2"/>
    <property type="match status" value="1"/>
</dbReference>
<dbReference type="InterPro" id="IPR036890">
    <property type="entry name" value="HATPase_C_sf"/>
</dbReference>
<dbReference type="InterPro" id="IPR018060">
    <property type="entry name" value="HTH_AraC"/>
</dbReference>
<dbReference type="InterPro" id="IPR001789">
    <property type="entry name" value="Sig_transdc_resp-reg_receiver"/>
</dbReference>
<dbReference type="InterPro" id="IPR003661">
    <property type="entry name" value="HisK_dim/P_dom"/>
</dbReference>
<dbReference type="InterPro" id="IPR018062">
    <property type="entry name" value="HTH_AraC-typ_CS"/>
</dbReference>